<reference evidence="1 2" key="1">
    <citation type="submission" date="2021-05" db="EMBL/GenBank/DDBJ databases">
        <authorList>
            <person name="Bhalla S."/>
            <person name="Clase K."/>
            <person name="Cornely K."/>
            <person name="Forsyth M.H."/>
            <person name="Gosselin S."/>
            <person name="Jensen A."/>
            <person name="Nieto F."/>
            <person name="Tarbox B."/>
            <person name="Butela K.A."/>
            <person name="Garlena R.A."/>
            <person name="Russell D.A."/>
            <person name="Jacobs-Sera D."/>
            <person name="Hatfull G.F."/>
        </authorList>
    </citation>
    <scope>NUCLEOTIDE SEQUENCE [LARGE SCALE GENOMIC DNA]</scope>
</reference>
<organism evidence="1 2">
    <name type="scientific">Gordonia phage Cafasso</name>
    <dbReference type="NCBI Taxonomy" id="2851095"/>
    <lineage>
        <taxon>Viruses</taxon>
        <taxon>Duplodnaviria</taxon>
        <taxon>Heunggongvirae</taxon>
        <taxon>Uroviricota</taxon>
        <taxon>Caudoviricetes</taxon>
        <taxon>Kruegerviridae</taxon>
        <taxon>Cafassovirus</taxon>
        <taxon>Cafassovirus cafasso</taxon>
    </lineage>
</organism>
<evidence type="ECO:0000313" key="1">
    <source>
        <dbReference type="EMBL" id="QXN74357.1"/>
    </source>
</evidence>
<sequence length="109" mass="12713">MSDQLTVVIYHNRSRDNFRGYQDDHRLVRVFDYQTKLRSPEAICEHAFMVFNAPEETLEIDDFLLAVGYRERELRSLSVGDVVVIGETAWACDRIGWKHVRLTAEQVTP</sequence>
<evidence type="ECO:0000313" key="2">
    <source>
        <dbReference type="Proteomes" id="UP000827554"/>
    </source>
</evidence>
<accession>A0AAE7SF32</accession>
<name>A0AAE7SF32_9CAUD</name>
<dbReference type="EMBL" id="MZ322021">
    <property type="protein sequence ID" value="QXN74357.1"/>
    <property type="molecule type" value="Genomic_DNA"/>
</dbReference>
<gene>
    <name evidence="1" type="primary">142</name>
    <name evidence="1" type="ORF">SEA_CAFASSO_142</name>
</gene>
<proteinExistence type="predicted"/>
<keyword evidence="2" id="KW-1185">Reference proteome</keyword>
<protein>
    <submittedName>
        <fullName evidence="1">Uncharacterized protein</fullName>
    </submittedName>
</protein>
<dbReference type="Proteomes" id="UP000827554">
    <property type="component" value="Segment"/>
</dbReference>